<feature type="compositionally biased region" description="Basic and acidic residues" evidence="1">
    <location>
        <begin position="294"/>
        <end position="304"/>
    </location>
</feature>
<feature type="region of interest" description="Disordered" evidence="1">
    <location>
        <begin position="246"/>
        <end position="304"/>
    </location>
</feature>
<dbReference type="EMBL" id="AP018366">
    <property type="protein sequence ID" value="BBG20735.1"/>
    <property type="molecule type" value="Genomic_DNA"/>
</dbReference>
<proteinExistence type="predicted"/>
<organism evidence="2 3">
    <name type="scientific">Actinacidiphila reveromycinica</name>
    <dbReference type="NCBI Taxonomy" id="659352"/>
    <lineage>
        <taxon>Bacteria</taxon>
        <taxon>Bacillati</taxon>
        <taxon>Actinomycetota</taxon>
        <taxon>Actinomycetes</taxon>
        <taxon>Kitasatosporales</taxon>
        <taxon>Streptomycetaceae</taxon>
        <taxon>Actinacidiphila</taxon>
    </lineage>
</organism>
<geneLocation type="plasmid" evidence="2 3">
    <name>pRVR1</name>
</geneLocation>
<keyword evidence="2" id="KW-0614">Plasmid</keyword>
<evidence type="ECO:0000313" key="3">
    <source>
        <dbReference type="Proteomes" id="UP000595703"/>
    </source>
</evidence>
<sequence>MTAQATAPERESLPFTDLGEIPTASDWCQRWNGRRHSWRHVREGGFDHRHYVVEPLEEKVAKAFVLRHHYSNRYPSALKRLGLYKVSGGERRLVGAAVFGAPVSDAVLKLPFPNLRPYVESVECSRFVLLDECPANSESWFLARCFEDLLVAGVRGVVSFADPVPRRNEDGHLIAVGHVGTIYQASNAAYTGRATARTVKLLPDGTVLNSGAEGAPPGAGPPVRRNHAHLDGGFCAARRHQAGRLAARGPGAGRRPEHPAPRPAPLRFPAGQEPARAGVHRTRAARPQALPETPRPRDGDDRRAVGGHAVTGLSEARRRALLAAAADPDGLLPKGVNQRTAIALEGLGYIERWPLLLGGPVDDARSMGVTGAAAVILAGRAYTDLARTVWPTAETPLAGVGGMGKQKQLLARIAAAV</sequence>
<dbReference type="InterPro" id="IPR057895">
    <property type="entry name" value="Mom"/>
</dbReference>
<evidence type="ECO:0000256" key="1">
    <source>
        <dbReference type="SAM" id="MobiDB-lite"/>
    </source>
</evidence>
<dbReference type="Proteomes" id="UP000595703">
    <property type="component" value="Plasmid pRVR1"/>
</dbReference>
<protein>
    <submittedName>
        <fullName evidence="2">Uncharacterized protein</fullName>
    </submittedName>
</protein>
<dbReference type="KEGG" id="arev:RVR_P1121"/>
<dbReference type="Pfam" id="PF25680">
    <property type="entry name" value="Mom"/>
    <property type="match status" value="1"/>
</dbReference>
<keyword evidence="3" id="KW-1185">Reference proteome</keyword>
<name>A0A7R6TAD0_9ACTN</name>
<evidence type="ECO:0000313" key="2">
    <source>
        <dbReference type="EMBL" id="BBG20735.1"/>
    </source>
</evidence>
<gene>
    <name evidence="2" type="ORF">RVR_P1121</name>
</gene>
<dbReference type="AlphaFoldDB" id="A0A7R6TAD0"/>
<accession>A0A7R6TAD0</accession>
<reference evidence="2 3" key="1">
    <citation type="journal article" date="2020" name="Sci. Rep.">
        <title>beta-carboline chemical signals induce reveromycin production through a LuxR family regulator in Streptomyces sp. SN-593.</title>
        <authorList>
            <person name="Panthee S."/>
            <person name="Kito N."/>
            <person name="Hayashi T."/>
            <person name="Shimizu T."/>
            <person name="Ishikawa J."/>
            <person name="Hamamoto H."/>
            <person name="Osada H."/>
            <person name="Takahashi S."/>
        </authorList>
    </citation>
    <scope>NUCLEOTIDE SEQUENCE [LARGE SCALE GENOMIC DNA]</scope>
    <source>
        <strain evidence="2 3">SN-593</strain>
        <plasmid evidence="2 3">pRVR1</plasmid>
    </source>
</reference>